<dbReference type="KEGG" id="cvn:111119294"/>
<evidence type="ECO:0000256" key="4">
    <source>
        <dbReference type="ARBA" id="ARBA00022692"/>
    </source>
</evidence>
<dbReference type="GO" id="GO:0042761">
    <property type="term" value="P:very long-chain fatty acid biosynthetic process"/>
    <property type="evidence" value="ECO:0007669"/>
    <property type="project" value="TreeGrafter"/>
</dbReference>
<dbReference type="PANTHER" id="PTHR11157">
    <property type="entry name" value="FATTY ACID ACYL TRANSFERASE-RELATED"/>
    <property type="match status" value="1"/>
</dbReference>
<keyword evidence="5 10" id="KW-0276">Fatty acid metabolism</keyword>
<dbReference type="GO" id="GO:0034625">
    <property type="term" value="P:fatty acid elongation, monounsaturated fatty acid"/>
    <property type="evidence" value="ECO:0007669"/>
    <property type="project" value="TreeGrafter"/>
</dbReference>
<evidence type="ECO:0000256" key="6">
    <source>
        <dbReference type="ARBA" id="ARBA00022989"/>
    </source>
</evidence>
<feature type="transmembrane region" description="Helical" evidence="10">
    <location>
        <begin position="114"/>
        <end position="132"/>
    </location>
</feature>
<dbReference type="PROSITE" id="PS01188">
    <property type="entry name" value="ELO"/>
    <property type="match status" value="1"/>
</dbReference>
<dbReference type="Pfam" id="PF01151">
    <property type="entry name" value="ELO"/>
    <property type="match status" value="1"/>
</dbReference>
<dbReference type="EC" id="2.3.1.199" evidence="10"/>
<evidence type="ECO:0000256" key="2">
    <source>
        <dbReference type="ARBA" id="ARBA00022516"/>
    </source>
</evidence>
<feature type="transmembrane region" description="Helical" evidence="10">
    <location>
        <begin position="232"/>
        <end position="252"/>
    </location>
</feature>
<evidence type="ECO:0000313" key="12">
    <source>
        <dbReference type="RefSeq" id="XP_022315030.1"/>
    </source>
</evidence>
<evidence type="ECO:0000256" key="3">
    <source>
        <dbReference type="ARBA" id="ARBA00022679"/>
    </source>
</evidence>
<feature type="transmembrane region" description="Helical" evidence="10">
    <location>
        <begin position="168"/>
        <end position="190"/>
    </location>
</feature>
<keyword evidence="3 10" id="KW-0808">Transferase</keyword>
<dbReference type="InterPro" id="IPR030457">
    <property type="entry name" value="ELO_CS"/>
</dbReference>
<comment type="subcellular location">
    <subcellularLocation>
        <location evidence="1">Membrane</location>
        <topology evidence="1">Multi-pass membrane protein</topology>
    </subcellularLocation>
</comment>
<dbReference type="GO" id="GO:0030148">
    <property type="term" value="P:sphingolipid biosynthetic process"/>
    <property type="evidence" value="ECO:0007669"/>
    <property type="project" value="TreeGrafter"/>
</dbReference>
<comment type="similarity">
    <text evidence="10">Belongs to the ELO family.</text>
</comment>
<feature type="transmembrane region" description="Helical" evidence="10">
    <location>
        <begin position="57"/>
        <end position="79"/>
    </location>
</feature>
<keyword evidence="2 10" id="KW-0444">Lipid biosynthesis</keyword>
<proteinExistence type="inferred from homology"/>
<dbReference type="GO" id="GO:0034626">
    <property type="term" value="P:fatty acid elongation, polyunsaturated fatty acid"/>
    <property type="evidence" value="ECO:0007669"/>
    <property type="project" value="TreeGrafter"/>
</dbReference>
<sequence length="263" mass="30975">MLTISEGKKLYEAFLSKGDQRVEKWLLMESPVPIVTIFVLYLVMVKQGPRWMEQYKPLQLQGWLVLYNLALVALSVYMFEEFLVTAIKSSYSLKCQPVDYSDDPLAVRMASVCWWYFFSKIIELLDTVFFILRKKNNQISFLHVYHHSTMLLNWWLGVKFIAGGQSFFLAMINCFVHIWMYMYYGLAALGPEVQKYLWWKKYITKMQLTQFVLVVLHTGYNMVTDCPFPQGFNYAVFIYAFTLIALFSNFYVKAYSEKTVKSS</sequence>
<evidence type="ECO:0000256" key="7">
    <source>
        <dbReference type="ARBA" id="ARBA00023098"/>
    </source>
</evidence>
<comment type="catalytic activity">
    <reaction evidence="10">
        <text>a very-long-chain acyl-CoA + malonyl-CoA + H(+) = a very-long-chain 3-oxoacyl-CoA + CO2 + CoA</text>
        <dbReference type="Rhea" id="RHEA:32727"/>
        <dbReference type="ChEBI" id="CHEBI:15378"/>
        <dbReference type="ChEBI" id="CHEBI:16526"/>
        <dbReference type="ChEBI" id="CHEBI:57287"/>
        <dbReference type="ChEBI" id="CHEBI:57384"/>
        <dbReference type="ChEBI" id="CHEBI:90725"/>
        <dbReference type="ChEBI" id="CHEBI:90736"/>
        <dbReference type="EC" id="2.3.1.199"/>
    </reaction>
</comment>
<evidence type="ECO:0000256" key="10">
    <source>
        <dbReference type="RuleBase" id="RU361115"/>
    </source>
</evidence>
<gene>
    <name evidence="12" type="primary">LOC111119294</name>
</gene>
<evidence type="ECO:0000256" key="1">
    <source>
        <dbReference type="ARBA" id="ARBA00004141"/>
    </source>
</evidence>
<dbReference type="InterPro" id="IPR002076">
    <property type="entry name" value="ELO_fam"/>
</dbReference>
<dbReference type="PANTHER" id="PTHR11157:SF126">
    <property type="entry name" value="ELONGATION OF VERY LONG CHAIN FATTY ACIDS PROTEIN"/>
    <property type="match status" value="1"/>
</dbReference>
<keyword evidence="8 10" id="KW-0472">Membrane</keyword>
<reference evidence="12" key="1">
    <citation type="submission" date="2025-08" db="UniProtKB">
        <authorList>
            <consortium name="RefSeq"/>
        </authorList>
    </citation>
    <scope>IDENTIFICATION</scope>
    <source>
        <tissue evidence="12">Whole sample</tissue>
    </source>
</reference>
<dbReference type="GeneID" id="111119294"/>
<feature type="transmembrane region" description="Helical" evidence="10">
    <location>
        <begin position="25"/>
        <end position="45"/>
    </location>
</feature>
<accession>A0A8B8CH45</accession>
<evidence type="ECO:0000313" key="11">
    <source>
        <dbReference type="Proteomes" id="UP000694844"/>
    </source>
</evidence>
<dbReference type="GO" id="GO:0019367">
    <property type="term" value="P:fatty acid elongation, saturated fatty acid"/>
    <property type="evidence" value="ECO:0007669"/>
    <property type="project" value="TreeGrafter"/>
</dbReference>
<feature type="transmembrane region" description="Helical" evidence="10">
    <location>
        <begin position="144"/>
        <end position="162"/>
    </location>
</feature>
<dbReference type="GO" id="GO:0009922">
    <property type="term" value="F:fatty acid elongase activity"/>
    <property type="evidence" value="ECO:0007669"/>
    <property type="project" value="UniProtKB-EC"/>
</dbReference>
<protein>
    <recommendedName>
        <fullName evidence="10">Elongation of very long chain fatty acids protein</fullName>
        <ecNumber evidence="10">2.3.1.199</ecNumber>
    </recommendedName>
    <alternativeName>
        <fullName evidence="10">Very-long-chain 3-oxoacyl-CoA synthase</fullName>
    </alternativeName>
</protein>
<dbReference type="GO" id="GO:0005789">
    <property type="term" value="C:endoplasmic reticulum membrane"/>
    <property type="evidence" value="ECO:0007669"/>
    <property type="project" value="TreeGrafter"/>
</dbReference>
<keyword evidence="7 10" id="KW-0443">Lipid metabolism</keyword>
<dbReference type="OrthoDB" id="434092at2759"/>
<dbReference type="Proteomes" id="UP000694844">
    <property type="component" value="Chromosome 2"/>
</dbReference>
<evidence type="ECO:0000256" key="9">
    <source>
        <dbReference type="ARBA" id="ARBA00023160"/>
    </source>
</evidence>
<keyword evidence="11" id="KW-1185">Reference proteome</keyword>
<feature type="transmembrane region" description="Helical" evidence="10">
    <location>
        <begin position="202"/>
        <end position="220"/>
    </location>
</feature>
<evidence type="ECO:0000256" key="5">
    <source>
        <dbReference type="ARBA" id="ARBA00022832"/>
    </source>
</evidence>
<evidence type="ECO:0000256" key="8">
    <source>
        <dbReference type="ARBA" id="ARBA00023136"/>
    </source>
</evidence>
<name>A0A8B8CH45_CRAVI</name>
<keyword evidence="9 10" id="KW-0275">Fatty acid biosynthesis</keyword>
<keyword evidence="4 10" id="KW-0812">Transmembrane</keyword>
<organism evidence="11 12">
    <name type="scientific">Crassostrea virginica</name>
    <name type="common">Eastern oyster</name>
    <dbReference type="NCBI Taxonomy" id="6565"/>
    <lineage>
        <taxon>Eukaryota</taxon>
        <taxon>Metazoa</taxon>
        <taxon>Spiralia</taxon>
        <taxon>Lophotrochozoa</taxon>
        <taxon>Mollusca</taxon>
        <taxon>Bivalvia</taxon>
        <taxon>Autobranchia</taxon>
        <taxon>Pteriomorphia</taxon>
        <taxon>Ostreida</taxon>
        <taxon>Ostreoidea</taxon>
        <taxon>Ostreidae</taxon>
        <taxon>Crassostrea</taxon>
    </lineage>
</organism>
<dbReference type="AlphaFoldDB" id="A0A8B8CH45"/>
<keyword evidence="6 10" id="KW-1133">Transmembrane helix</keyword>
<dbReference type="RefSeq" id="XP_022315030.1">
    <property type="nucleotide sequence ID" value="XM_022459322.1"/>
</dbReference>